<comment type="caution">
    <text evidence="1">The sequence shown here is derived from an EMBL/GenBank/DDBJ whole genome shotgun (WGS) entry which is preliminary data.</text>
</comment>
<protein>
    <submittedName>
        <fullName evidence="1">Uncharacterized protein</fullName>
    </submittedName>
</protein>
<evidence type="ECO:0000313" key="1">
    <source>
        <dbReference type="EMBL" id="MBP1932241.1"/>
    </source>
</evidence>
<dbReference type="Proteomes" id="UP001519343">
    <property type="component" value="Unassembled WGS sequence"/>
</dbReference>
<accession>A0ABS4GPR4</accession>
<gene>
    <name evidence="1" type="ORF">J2Z37_002242</name>
</gene>
<name>A0ABS4GPR4_9BACL</name>
<sequence>MNFIGAMKINVVDLTLVIELHWRYEDQCDRSDVVH</sequence>
<keyword evidence="2" id="KW-1185">Reference proteome</keyword>
<organism evidence="1 2">
    <name type="scientific">Ammoniphilus resinae</name>
    <dbReference type="NCBI Taxonomy" id="861532"/>
    <lineage>
        <taxon>Bacteria</taxon>
        <taxon>Bacillati</taxon>
        <taxon>Bacillota</taxon>
        <taxon>Bacilli</taxon>
        <taxon>Bacillales</taxon>
        <taxon>Paenibacillaceae</taxon>
        <taxon>Aneurinibacillus group</taxon>
        <taxon>Ammoniphilus</taxon>
    </lineage>
</organism>
<reference evidence="1 2" key="1">
    <citation type="submission" date="2021-03" db="EMBL/GenBank/DDBJ databases">
        <title>Genomic Encyclopedia of Type Strains, Phase IV (KMG-IV): sequencing the most valuable type-strain genomes for metagenomic binning, comparative biology and taxonomic classification.</title>
        <authorList>
            <person name="Goeker M."/>
        </authorList>
    </citation>
    <scope>NUCLEOTIDE SEQUENCE [LARGE SCALE GENOMIC DNA]</scope>
    <source>
        <strain evidence="1 2">DSM 24738</strain>
    </source>
</reference>
<dbReference type="EMBL" id="JAGGKT010000005">
    <property type="protein sequence ID" value="MBP1932241.1"/>
    <property type="molecule type" value="Genomic_DNA"/>
</dbReference>
<proteinExistence type="predicted"/>
<evidence type="ECO:0000313" key="2">
    <source>
        <dbReference type="Proteomes" id="UP001519343"/>
    </source>
</evidence>